<protein>
    <submittedName>
        <fullName evidence="2">ATP/GTP-binding protein</fullName>
    </submittedName>
</protein>
<dbReference type="PANTHER" id="PTHR10426:SF88">
    <property type="entry name" value="ADIPOCYTE PLASMA MEMBRANE-ASSOCIATED PROTEIN HEMOMUCIN-RELATED"/>
    <property type="match status" value="1"/>
</dbReference>
<dbReference type="RefSeq" id="WP_254167383.1">
    <property type="nucleotide sequence ID" value="NZ_JAHESF010000025.1"/>
</dbReference>
<reference evidence="2 3" key="1">
    <citation type="submission" date="2021-05" db="EMBL/GenBank/DDBJ databases">
        <title>A Polyphasic approach of four new species of the genus Ohtaekwangia: Ohtaekwangia histidinii sp. nov., Ohtaekwangia cretensis sp. nov., Ohtaekwangia indiensis sp. nov., Ohtaekwangia reichenbachii sp. nov. from diverse environment.</title>
        <authorList>
            <person name="Octaviana S."/>
        </authorList>
    </citation>
    <scope>NUCLEOTIDE SEQUENCE [LARGE SCALE GENOMIC DNA]</scope>
    <source>
        <strain evidence="2 3">PWU4</strain>
    </source>
</reference>
<name>A0AAP2DN57_9BACT</name>
<feature type="signal peptide" evidence="1">
    <location>
        <begin position="1"/>
        <end position="20"/>
    </location>
</feature>
<dbReference type="GO" id="GO:0016787">
    <property type="term" value="F:hydrolase activity"/>
    <property type="evidence" value="ECO:0007669"/>
    <property type="project" value="TreeGrafter"/>
</dbReference>
<dbReference type="AlphaFoldDB" id="A0AAP2DN57"/>
<keyword evidence="3" id="KW-1185">Reference proteome</keyword>
<dbReference type="PANTHER" id="PTHR10426">
    <property type="entry name" value="STRICTOSIDINE SYNTHASE-RELATED"/>
    <property type="match status" value="1"/>
</dbReference>
<dbReference type="Gene3D" id="2.120.10.30">
    <property type="entry name" value="TolB, C-terminal domain"/>
    <property type="match status" value="1"/>
</dbReference>
<dbReference type="InterPro" id="IPR011042">
    <property type="entry name" value="6-blade_b-propeller_TolB-like"/>
</dbReference>
<dbReference type="SUPFAM" id="SSF63829">
    <property type="entry name" value="Calcium-dependent phosphotriesterase"/>
    <property type="match status" value="1"/>
</dbReference>
<evidence type="ECO:0000313" key="3">
    <source>
        <dbReference type="Proteomes" id="UP001319200"/>
    </source>
</evidence>
<gene>
    <name evidence="2" type="ORF">KK083_21240</name>
</gene>
<dbReference type="Proteomes" id="UP001319200">
    <property type="component" value="Unassembled WGS sequence"/>
</dbReference>
<evidence type="ECO:0000256" key="1">
    <source>
        <dbReference type="SAM" id="SignalP"/>
    </source>
</evidence>
<dbReference type="EMBL" id="JAHESF010000025">
    <property type="protein sequence ID" value="MBT1699436.1"/>
    <property type="molecule type" value="Genomic_DNA"/>
</dbReference>
<proteinExistence type="predicted"/>
<keyword evidence="1" id="KW-0732">Signal</keyword>
<accession>A0AAP2DN57</accession>
<feature type="chain" id="PRO_5042811976" evidence="1">
    <location>
        <begin position="21"/>
        <end position="278"/>
    </location>
</feature>
<comment type="caution">
    <text evidence="2">The sequence shown here is derived from an EMBL/GenBank/DDBJ whole genome shotgun (WGS) entry which is preliminary data.</text>
</comment>
<evidence type="ECO:0000313" key="2">
    <source>
        <dbReference type="EMBL" id="MBT1699436.1"/>
    </source>
</evidence>
<sequence>MKKIIVSVMFFAALAVTTFGQSLQLKWSSDTVLRIPESVLFDSKANVLYVSNIDGKSGEKDGKGFISKMSPDGKIIALEWATGLNAPKGMGLNKGSLYVADLTGVAVFDVATGKQTNRVEIEGAKFLNDITIDSKGNVYISDSETRKIHKLSGNKAELYFESPEFKRINGLLALKDELYVADAGNGKNYKLSADKKLTPYAETAPGADGIVLVGKDEYIVSSWSGEVYFVDANRKSQKLLDTKEQKLNSADIDYDSKTKTVFVPTFNGNKVMAYEFKK</sequence>
<dbReference type="GO" id="GO:0012505">
    <property type="term" value="C:endomembrane system"/>
    <property type="evidence" value="ECO:0007669"/>
    <property type="project" value="TreeGrafter"/>
</dbReference>
<organism evidence="2 3">
    <name type="scientific">Chryseosolibacter histidini</name>
    <dbReference type="NCBI Taxonomy" id="2782349"/>
    <lineage>
        <taxon>Bacteria</taxon>
        <taxon>Pseudomonadati</taxon>
        <taxon>Bacteroidota</taxon>
        <taxon>Cytophagia</taxon>
        <taxon>Cytophagales</taxon>
        <taxon>Chryseotaleaceae</taxon>
        <taxon>Chryseosolibacter</taxon>
    </lineage>
</organism>